<keyword evidence="6 8" id="KW-0408">Iron</keyword>
<evidence type="ECO:0000256" key="1">
    <source>
        <dbReference type="ARBA" id="ARBA00001971"/>
    </source>
</evidence>
<dbReference type="CDD" id="cd11062">
    <property type="entry name" value="CYP58-like"/>
    <property type="match status" value="1"/>
</dbReference>
<dbReference type="Proteomes" id="UP000076584">
    <property type="component" value="Unassembled WGS sequence"/>
</dbReference>
<keyword evidence="4 8" id="KW-0479">Metal-binding</keyword>
<evidence type="ECO:0000256" key="8">
    <source>
        <dbReference type="PIRSR" id="PIRSR602401-1"/>
    </source>
</evidence>
<evidence type="ECO:0000256" key="6">
    <source>
        <dbReference type="ARBA" id="ARBA00023004"/>
    </source>
</evidence>
<evidence type="ECO:0000256" key="7">
    <source>
        <dbReference type="ARBA" id="ARBA00023033"/>
    </source>
</evidence>
<evidence type="ECO:0000256" key="3">
    <source>
        <dbReference type="ARBA" id="ARBA00022617"/>
    </source>
</evidence>
<dbReference type="InterPro" id="IPR050121">
    <property type="entry name" value="Cytochrome_P450_monoxygenase"/>
</dbReference>
<name>A0A161XYM2_COLIC</name>
<reference evidence="9 10" key="1">
    <citation type="submission" date="2015-06" db="EMBL/GenBank/DDBJ databases">
        <title>Survival trade-offs in plant roots during colonization by closely related pathogenic and mutualistic fungi.</title>
        <authorList>
            <person name="Hacquard S."/>
            <person name="Kracher B."/>
            <person name="Hiruma K."/>
            <person name="Weinman A."/>
            <person name="Muench P."/>
            <person name="Garrido Oter R."/>
            <person name="Ver Loren van Themaat E."/>
            <person name="Dallerey J.-F."/>
            <person name="Damm U."/>
            <person name="Henrissat B."/>
            <person name="Lespinet O."/>
            <person name="Thon M."/>
            <person name="Kemen E."/>
            <person name="McHardy A.C."/>
            <person name="Schulze-Lefert P."/>
            <person name="O'Connell R.J."/>
        </authorList>
    </citation>
    <scope>NUCLEOTIDE SEQUENCE [LARGE SCALE GENOMIC DNA]</scope>
    <source>
        <strain evidence="9 10">MAFF 238704</strain>
    </source>
</reference>
<dbReference type="AlphaFoldDB" id="A0A161XYM2"/>
<dbReference type="PRINTS" id="PR00463">
    <property type="entry name" value="EP450I"/>
</dbReference>
<dbReference type="PRINTS" id="PR00385">
    <property type="entry name" value="P450"/>
</dbReference>
<feature type="binding site" description="axial binding residue" evidence="8">
    <location>
        <position position="520"/>
    </location>
    <ligand>
        <name>heme</name>
        <dbReference type="ChEBI" id="CHEBI:30413"/>
    </ligand>
    <ligandPart>
        <name>Fe</name>
        <dbReference type="ChEBI" id="CHEBI:18248"/>
    </ligandPart>
</feature>
<dbReference type="InterPro" id="IPR002401">
    <property type="entry name" value="Cyt_P450_E_grp-I"/>
</dbReference>
<comment type="similarity">
    <text evidence="2">Belongs to the cytochrome P450 family.</text>
</comment>
<dbReference type="OrthoDB" id="4842475at2759"/>
<dbReference type="InterPro" id="IPR001128">
    <property type="entry name" value="Cyt_P450"/>
</dbReference>
<dbReference type="GO" id="GO:0020037">
    <property type="term" value="F:heme binding"/>
    <property type="evidence" value="ECO:0007669"/>
    <property type="project" value="InterPro"/>
</dbReference>
<dbReference type="Gene3D" id="1.10.630.10">
    <property type="entry name" value="Cytochrome P450"/>
    <property type="match status" value="1"/>
</dbReference>
<evidence type="ECO:0000313" key="9">
    <source>
        <dbReference type="EMBL" id="KZL82379.1"/>
    </source>
</evidence>
<dbReference type="GO" id="GO:0016705">
    <property type="term" value="F:oxidoreductase activity, acting on paired donors, with incorporation or reduction of molecular oxygen"/>
    <property type="evidence" value="ECO:0007669"/>
    <property type="project" value="InterPro"/>
</dbReference>
<keyword evidence="10" id="KW-1185">Reference proteome</keyword>
<evidence type="ECO:0000256" key="5">
    <source>
        <dbReference type="ARBA" id="ARBA00023002"/>
    </source>
</evidence>
<dbReference type="Pfam" id="PF00067">
    <property type="entry name" value="p450"/>
    <property type="match status" value="1"/>
</dbReference>
<keyword evidence="5" id="KW-0560">Oxidoreductase</keyword>
<organism evidence="9 10">
    <name type="scientific">Colletotrichum incanum</name>
    <name type="common">Soybean anthracnose fungus</name>
    <dbReference type="NCBI Taxonomy" id="1573173"/>
    <lineage>
        <taxon>Eukaryota</taxon>
        <taxon>Fungi</taxon>
        <taxon>Dikarya</taxon>
        <taxon>Ascomycota</taxon>
        <taxon>Pezizomycotina</taxon>
        <taxon>Sordariomycetes</taxon>
        <taxon>Hypocreomycetidae</taxon>
        <taxon>Glomerellales</taxon>
        <taxon>Glomerellaceae</taxon>
        <taxon>Colletotrichum</taxon>
        <taxon>Colletotrichum spaethianum species complex</taxon>
    </lineage>
</organism>
<comment type="caution">
    <text evidence="9">The sequence shown here is derived from an EMBL/GenBank/DDBJ whole genome shotgun (WGS) entry which is preliminary data.</text>
</comment>
<keyword evidence="7 9" id="KW-0503">Monooxygenase</keyword>
<protein>
    <submittedName>
        <fullName evidence="9">Cytochrome p450 monooxygenase</fullName>
    </submittedName>
</protein>
<dbReference type="PANTHER" id="PTHR24305:SF157">
    <property type="entry name" value="N-ACETYLTRYPTOPHAN 6-HYDROXYLASE IVOC-RELATED"/>
    <property type="match status" value="1"/>
</dbReference>
<proteinExistence type="inferred from homology"/>
<evidence type="ECO:0000313" key="10">
    <source>
        <dbReference type="Proteomes" id="UP000076584"/>
    </source>
</evidence>
<evidence type="ECO:0000256" key="2">
    <source>
        <dbReference type="ARBA" id="ARBA00010617"/>
    </source>
</evidence>
<dbReference type="EMBL" id="LFIW01001390">
    <property type="protein sequence ID" value="KZL82379.1"/>
    <property type="molecule type" value="Genomic_DNA"/>
</dbReference>
<accession>A0A161XYM2</accession>
<sequence length="578" mass="64927">MEKSNPALTPPSEKALLMWELVSKANAVLQTGINRATPLVLAASNKAWENAQSIGTKLAQGKVEDIDRTDATTIVSIVLGLYSAYVFGLVFYRLYLHPLAKFPGYRICAACEWYEFYCYIVKGPIVRTSPWELSIRDPAFYDQLYVTAATRKTDMWPRGREGNGFDSKLSKPDANGLAEDLGLTCLLQIDSHHLSVSHDLHRIRRKHLEPFFSRQGITRIETRIAELVMKMDKRLVGLKGSGSIVPVDHLLCALTGDVIGQVSSGMQAGLLDDPDFTPAWKDLMIKSTTIAPLFRCFPWINKFLQSLPTSVMNSVYPKGISNMMLGKTGQRNIEKIKSDIATSKKDLSGVSVFHHLLSSDVPESEKSTDRLRAESMILLLAGTLAGAHTLTFVVFYVLQNPQIEKRLRAELQPVFKGYPNKMPTWAELERLPYLRGCIKEALRLNGLVGNLARCSPDEDIQFHQWVIPKKTPVGMSIYAMHFDPSVFPEPEAFKPERWLGQYDRNMDRNFVPFTKGSRSCLGINLAWAELYLASAMLFRPGGPKLVLHDADESDIKISRDYIMGFPRADAKDIRIKVE</sequence>
<gene>
    <name evidence="9" type="ORF">CI238_10709</name>
</gene>
<keyword evidence="3 8" id="KW-0349">Heme</keyword>
<dbReference type="InterPro" id="IPR036396">
    <property type="entry name" value="Cyt_P450_sf"/>
</dbReference>
<dbReference type="GO" id="GO:0005506">
    <property type="term" value="F:iron ion binding"/>
    <property type="evidence" value="ECO:0007669"/>
    <property type="project" value="InterPro"/>
</dbReference>
<dbReference type="SUPFAM" id="SSF48264">
    <property type="entry name" value="Cytochrome P450"/>
    <property type="match status" value="1"/>
</dbReference>
<dbReference type="STRING" id="1573173.A0A161XYM2"/>
<dbReference type="GO" id="GO:0004497">
    <property type="term" value="F:monooxygenase activity"/>
    <property type="evidence" value="ECO:0007669"/>
    <property type="project" value="UniProtKB-KW"/>
</dbReference>
<dbReference type="PANTHER" id="PTHR24305">
    <property type="entry name" value="CYTOCHROME P450"/>
    <property type="match status" value="1"/>
</dbReference>
<comment type="cofactor">
    <cofactor evidence="1 8">
        <name>heme</name>
        <dbReference type="ChEBI" id="CHEBI:30413"/>
    </cofactor>
</comment>
<evidence type="ECO:0000256" key="4">
    <source>
        <dbReference type="ARBA" id="ARBA00022723"/>
    </source>
</evidence>